<accession>A0AA88U269</accession>
<protein>
    <recommendedName>
        <fullName evidence="5">Pentatricopeptide repeat-containing protein</fullName>
    </recommendedName>
</protein>
<dbReference type="PROSITE" id="PS51375">
    <property type="entry name" value="PPR"/>
    <property type="match status" value="3"/>
</dbReference>
<comment type="caution">
    <text evidence="3">The sequence shown here is derived from an EMBL/GenBank/DDBJ whole genome shotgun (WGS) entry which is preliminary data.</text>
</comment>
<dbReference type="InterPro" id="IPR046848">
    <property type="entry name" value="E_motif"/>
</dbReference>
<evidence type="ECO:0008006" key="5">
    <source>
        <dbReference type="Google" id="ProtNLM"/>
    </source>
</evidence>
<keyword evidence="4" id="KW-1185">Reference proteome</keyword>
<dbReference type="Pfam" id="PF20431">
    <property type="entry name" value="E_motif"/>
    <property type="match status" value="1"/>
</dbReference>
<organism evidence="3 4">
    <name type="scientific">Escallonia rubra</name>
    <dbReference type="NCBI Taxonomy" id="112253"/>
    <lineage>
        <taxon>Eukaryota</taxon>
        <taxon>Viridiplantae</taxon>
        <taxon>Streptophyta</taxon>
        <taxon>Embryophyta</taxon>
        <taxon>Tracheophyta</taxon>
        <taxon>Spermatophyta</taxon>
        <taxon>Magnoliopsida</taxon>
        <taxon>eudicotyledons</taxon>
        <taxon>Gunneridae</taxon>
        <taxon>Pentapetalae</taxon>
        <taxon>asterids</taxon>
        <taxon>campanulids</taxon>
        <taxon>Escalloniales</taxon>
        <taxon>Escalloniaceae</taxon>
        <taxon>Escallonia</taxon>
    </lineage>
</organism>
<feature type="repeat" description="PPR" evidence="2">
    <location>
        <begin position="261"/>
        <end position="295"/>
    </location>
</feature>
<dbReference type="GO" id="GO:0003723">
    <property type="term" value="F:RNA binding"/>
    <property type="evidence" value="ECO:0007669"/>
    <property type="project" value="InterPro"/>
</dbReference>
<feature type="repeat" description="PPR" evidence="2">
    <location>
        <begin position="362"/>
        <end position="397"/>
    </location>
</feature>
<proteinExistence type="predicted"/>
<dbReference type="Pfam" id="PF01535">
    <property type="entry name" value="PPR"/>
    <property type="match status" value="6"/>
</dbReference>
<dbReference type="InterPro" id="IPR046960">
    <property type="entry name" value="PPR_At4g14850-like_plant"/>
</dbReference>
<dbReference type="PANTHER" id="PTHR24015">
    <property type="entry name" value="OS07G0578800 PROTEIN-RELATED"/>
    <property type="match status" value="1"/>
</dbReference>
<dbReference type="FunFam" id="1.25.40.10:FF:000366">
    <property type="entry name" value="Pentatricopeptide (PPR) repeat-containing protein"/>
    <property type="match status" value="1"/>
</dbReference>
<dbReference type="InterPro" id="IPR002885">
    <property type="entry name" value="PPR_rpt"/>
</dbReference>
<gene>
    <name evidence="3" type="ORF">RJ640_030476</name>
</gene>
<dbReference type="PANTHER" id="PTHR24015:SF1753">
    <property type="entry name" value="PPR CONTAINING PLANT-LIKE PROTEIN"/>
    <property type="match status" value="1"/>
</dbReference>
<keyword evidence="1" id="KW-0677">Repeat</keyword>
<feature type="repeat" description="PPR" evidence="2">
    <location>
        <begin position="159"/>
        <end position="193"/>
    </location>
</feature>
<dbReference type="FunFam" id="1.25.40.10:FF:000031">
    <property type="entry name" value="Pentatricopeptide repeat-containing protein mitochondrial"/>
    <property type="match status" value="1"/>
</dbReference>
<evidence type="ECO:0000313" key="4">
    <source>
        <dbReference type="Proteomes" id="UP001187471"/>
    </source>
</evidence>
<name>A0AA88U269_9ASTE</name>
<reference evidence="3" key="1">
    <citation type="submission" date="2022-12" db="EMBL/GenBank/DDBJ databases">
        <title>Draft genome assemblies for two species of Escallonia (Escalloniales).</title>
        <authorList>
            <person name="Chanderbali A."/>
            <person name="Dervinis C."/>
            <person name="Anghel I."/>
            <person name="Soltis D."/>
            <person name="Soltis P."/>
            <person name="Zapata F."/>
        </authorList>
    </citation>
    <scope>NUCLEOTIDE SEQUENCE</scope>
    <source>
        <strain evidence="3">UCBG92.1500</strain>
        <tissue evidence="3">Leaf</tissue>
    </source>
</reference>
<evidence type="ECO:0000313" key="3">
    <source>
        <dbReference type="EMBL" id="KAK2967605.1"/>
    </source>
</evidence>
<dbReference type="GO" id="GO:0009451">
    <property type="term" value="P:RNA modification"/>
    <property type="evidence" value="ECO:0007669"/>
    <property type="project" value="InterPro"/>
</dbReference>
<dbReference type="Pfam" id="PF13041">
    <property type="entry name" value="PPR_2"/>
    <property type="match status" value="2"/>
</dbReference>
<dbReference type="Proteomes" id="UP001187471">
    <property type="component" value="Unassembled WGS sequence"/>
</dbReference>
<sequence>MLVIAATTKPHGAGLCKKSSYWRYRRNHVYSTAHHPFVKIPQRYDLHPFDLSLETFTSFGFAKNIQGKKSDHNSAQEGLVSFVRSNAFGTNFTKFDLCTALNSCAKTRNQHLGLQVHARIIQTGHLDNLYINSALVDVYAKCNALVDARKVFDGMKCHDQVSWTSIITGFSQSGCGEEAICLFKEMLGTQVKPNCFTYVSVISGCTELELAFEYGTLLHAHVTKLGHGSNNFVVSCLIDCYSKCGKIDQAVLLFKATRERDSILLNSMISGYARNLYGEEALNVFMEMRKDNISPTEHTLTSILDACGSLTVLQQGQQVHALVTKMGSDSNVFVVSALIDMYSKCGTIDEARHAFDQAVVKNSILCTSMITGYAQNGRGPDGLELFESLVVEEDFVPDHICFTAVLTACNHAGFLSRALVYFDKMRRDYSLVPQLDQYACLVDLYARSGLLKKAYELMKEMPSDPNSVMWSSFLSSCKLYGEVELGREAAYRLFKLEPHSAVPYITLANIYAGAGLWSELADTRSLMKQKGVRKSTGWSWVEVKKRVHVFSAGDESHSESKEIYVVLGNLNLDMKEAGYQTDKQSCIIDDQQSE</sequence>
<dbReference type="NCBIfam" id="TIGR00756">
    <property type="entry name" value="PPR"/>
    <property type="match status" value="3"/>
</dbReference>
<evidence type="ECO:0000256" key="1">
    <source>
        <dbReference type="ARBA" id="ARBA00022737"/>
    </source>
</evidence>
<evidence type="ECO:0000256" key="2">
    <source>
        <dbReference type="PROSITE-ProRule" id="PRU00708"/>
    </source>
</evidence>
<dbReference type="FunFam" id="1.25.40.10:FF:000396">
    <property type="entry name" value="Pentatricopeptide repeat-containing protein At2g36730"/>
    <property type="match status" value="1"/>
</dbReference>
<dbReference type="InterPro" id="IPR011990">
    <property type="entry name" value="TPR-like_helical_dom_sf"/>
</dbReference>
<dbReference type="FunFam" id="1.25.40.10:FF:000344">
    <property type="entry name" value="Pentatricopeptide repeat-containing protein"/>
    <property type="match status" value="1"/>
</dbReference>
<dbReference type="EMBL" id="JAVXUO010003001">
    <property type="protein sequence ID" value="KAK2967605.1"/>
    <property type="molecule type" value="Genomic_DNA"/>
</dbReference>
<dbReference type="Gene3D" id="1.25.40.10">
    <property type="entry name" value="Tetratricopeptide repeat domain"/>
    <property type="match status" value="3"/>
</dbReference>
<dbReference type="AlphaFoldDB" id="A0AA88U269"/>